<dbReference type="GO" id="GO:0005509">
    <property type="term" value="F:calcium ion binding"/>
    <property type="evidence" value="ECO:0007669"/>
    <property type="project" value="InterPro"/>
</dbReference>
<dbReference type="InterPro" id="IPR041690">
    <property type="entry name" value="Cadherin_5"/>
</dbReference>
<dbReference type="PROSITE" id="PS00330">
    <property type="entry name" value="HEMOLYSIN_CALCIUM"/>
    <property type="match status" value="17"/>
</dbReference>
<accession>A0A1D2QN21</accession>
<comment type="subcellular location">
    <subcellularLocation>
        <location evidence="1">Secreted</location>
    </subcellularLocation>
</comment>
<dbReference type="InterPro" id="IPR013783">
    <property type="entry name" value="Ig-like_fold"/>
</dbReference>
<dbReference type="GO" id="GO:0005576">
    <property type="term" value="C:extracellular region"/>
    <property type="evidence" value="ECO:0007669"/>
    <property type="project" value="UniProtKB-SubCell"/>
</dbReference>
<feature type="region of interest" description="Disordered" evidence="4">
    <location>
        <begin position="1895"/>
        <end position="1914"/>
    </location>
</feature>
<dbReference type="PANTHER" id="PTHR38340">
    <property type="entry name" value="S-LAYER PROTEIN"/>
    <property type="match status" value="1"/>
</dbReference>
<feature type="compositionally biased region" description="Basic and acidic residues" evidence="4">
    <location>
        <begin position="1851"/>
        <end position="1865"/>
    </location>
</feature>
<organism evidence="6 7">
    <name type="scientific">Candidatus Endobugula sertula</name>
    <name type="common">Bugula neritina bacterial symbiont</name>
    <dbReference type="NCBI Taxonomy" id="62101"/>
    <lineage>
        <taxon>Bacteria</taxon>
        <taxon>Pseudomonadati</taxon>
        <taxon>Pseudomonadota</taxon>
        <taxon>Gammaproteobacteria</taxon>
        <taxon>Cellvibrionales</taxon>
        <taxon>Cellvibrionaceae</taxon>
        <taxon>Candidatus Endobugula</taxon>
    </lineage>
</organism>
<dbReference type="EMBL" id="MDLC01000044">
    <property type="protein sequence ID" value="ODS22979.1"/>
    <property type="molecule type" value="Genomic_DNA"/>
</dbReference>
<dbReference type="NCBIfam" id="NF012211">
    <property type="entry name" value="tand_rpt_95"/>
    <property type="match status" value="2"/>
</dbReference>
<dbReference type="Gene3D" id="2.150.10.10">
    <property type="entry name" value="Serralysin-like metalloprotease, C-terminal"/>
    <property type="match status" value="17"/>
</dbReference>
<feature type="region of interest" description="Disordered" evidence="4">
    <location>
        <begin position="686"/>
        <end position="705"/>
    </location>
</feature>
<dbReference type="GO" id="GO:0016020">
    <property type="term" value="C:membrane"/>
    <property type="evidence" value="ECO:0007669"/>
    <property type="project" value="InterPro"/>
</dbReference>
<dbReference type="InterPro" id="IPR001343">
    <property type="entry name" value="Hemolysn_Ca-bd"/>
</dbReference>
<evidence type="ECO:0000256" key="3">
    <source>
        <dbReference type="ARBA" id="ARBA00022837"/>
    </source>
</evidence>
<evidence type="ECO:0000256" key="4">
    <source>
        <dbReference type="SAM" id="MobiDB-lite"/>
    </source>
</evidence>
<evidence type="ECO:0000313" key="6">
    <source>
        <dbReference type="EMBL" id="ODS22979.1"/>
    </source>
</evidence>
<dbReference type="Pfam" id="PF06594">
    <property type="entry name" value="HCBP_related"/>
    <property type="match status" value="1"/>
</dbReference>
<dbReference type="InterPro" id="IPR018511">
    <property type="entry name" value="Hemolysin-typ_Ca-bd_CS"/>
</dbReference>
<dbReference type="Gene3D" id="3.40.50.1820">
    <property type="entry name" value="alpha/beta hydrolase"/>
    <property type="match status" value="1"/>
</dbReference>
<feature type="compositionally biased region" description="Basic and acidic residues" evidence="4">
    <location>
        <begin position="1721"/>
        <end position="1754"/>
    </location>
</feature>
<dbReference type="Pfam" id="PF05345">
    <property type="entry name" value="He_PIG"/>
    <property type="match status" value="1"/>
</dbReference>
<keyword evidence="2" id="KW-0964">Secreted</keyword>
<dbReference type="Pfam" id="PF17963">
    <property type="entry name" value="Big_9"/>
    <property type="match status" value="1"/>
</dbReference>
<proteinExistence type="predicted"/>
<dbReference type="PRINTS" id="PR00313">
    <property type="entry name" value="CABNDNGRPT"/>
</dbReference>
<dbReference type="Gene3D" id="2.60.40.2810">
    <property type="match status" value="1"/>
</dbReference>
<dbReference type="InterPro" id="IPR050557">
    <property type="entry name" value="RTX_toxin/Mannuronan_C5-epim"/>
</dbReference>
<evidence type="ECO:0000256" key="2">
    <source>
        <dbReference type="ARBA" id="ARBA00022525"/>
    </source>
</evidence>
<dbReference type="Gene3D" id="2.60.40.10">
    <property type="entry name" value="Immunoglobulins"/>
    <property type="match status" value="1"/>
</dbReference>
<dbReference type="Pfam" id="PF00353">
    <property type="entry name" value="HemolysinCabind"/>
    <property type="match status" value="25"/>
</dbReference>
<reference evidence="6 7" key="1">
    <citation type="journal article" date="2016" name="Appl. Environ. Microbiol.">
        <title>Lack of Overt Genome Reduction in the Bryostatin-Producing Bryozoan Symbiont "Candidatus Endobugula sertula".</title>
        <authorList>
            <person name="Miller I.J."/>
            <person name="Vanee N."/>
            <person name="Fong S.S."/>
            <person name="Lim-Fong G.E."/>
            <person name="Kwan J.C."/>
        </authorList>
    </citation>
    <scope>NUCLEOTIDE SEQUENCE [LARGE SCALE GENOMIC DNA]</scope>
    <source>
        <strain evidence="6">AB1-4</strain>
    </source>
</reference>
<dbReference type="PANTHER" id="PTHR38340:SF1">
    <property type="entry name" value="S-LAYER PROTEIN"/>
    <property type="match status" value="1"/>
</dbReference>
<dbReference type="STRING" id="62101.AB835_11285"/>
<dbReference type="Gene3D" id="2.60.120.1560">
    <property type="match status" value="1"/>
</dbReference>
<name>A0A1D2QN21_9GAMM</name>
<dbReference type="InterPro" id="IPR015919">
    <property type="entry name" value="Cadherin-like_sf"/>
</dbReference>
<evidence type="ECO:0000256" key="1">
    <source>
        <dbReference type="ARBA" id="ARBA00004613"/>
    </source>
</evidence>
<dbReference type="PROSITE" id="PS51820">
    <property type="entry name" value="PA14"/>
    <property type="match status" value="1"/>
</dbReference>
<dbReference type="InterPro" id="IPR010566">
    <property type="entry name" value="Haemolys_ca-bd"/>
</dbReference>
<dbReference type="Pfam" id="PF17892">
    <property type="entry name" value="Cadherin_5"/>
    <property type="match status" value="1"/>
</dbReference>
<dbReference type="Gene3D" id="2.60.40.3440">
    <property type="match status" value="1"/>
</dbReference>
<keyword evidence="3" id="KW-0106">Calcium</keyword>
<dbReference type="InterPro" id="IPR006644">
    <property type="entry name" value="Cadg"/>
</dbReference>
<dbReference type="SUPFAM" id="SSF49313">
    <property type="entry name" value="Cadherin-like"/>
    <property type="match status" value="1"/>
</dbReference>
<dbReference type="Proteomes" id="UP000242502">
    <property type="component" value="Unassembled WGS sequence"/>
</dbReference>
<dbReference type="SUPFAM" id="SSF51120">
    <property type="entry name" value="beta-Roll"/>
    <property type="match status" value="13"/>
</dbReference>
<protein>
    <recommendedName>
        <fullName evidence="5">PA14 domain-containing protein</fullName>
    </recommendedName>
</protein>
<evidence type="ECO:0000259" key="5">
    <source>
        <dbReference type="PROSITE" id="PS51820"/>
    </source>
</evidence>
<dbReference type="SUPFAM" id="SSF56988">
    <property type="entry name" value="Anthrax protective antigen"/>
    <property type="match status" value="1"/>
</dbReference>
<evidence type="ECO:0000313" key="7">
    <source>
        <dbReference type="Proteomes" id="UP000242502"/>
    </source>
</evidence>
<gene>
    <name evidence="6" type="ORF">AB835_11285</name>
</gene>
<dbReference type="Pfam" id="PF07691">
    <property type="entry name" value="PA14"/>
    <property type="match status" value="1"/>
</dbReference>
<dbReference type="InterPro" id="IPR037524">
    <property type="entry name" value="PA14/GLEYA"/>
</dbReference>
<dbReference type="SMART" id="SM00736">
    <property type="entry name" value="CADG"/>
    <property type="match status" value="1"/>
</dbReference>
<dbReference type="InterPro" id="IPR029058">
    <property type="entry name" value="AB_hydrolase_fold"/>
</dbReference>
<feature type="region of interest" description="Disordered" evidence="4">
    <location>
        <begin position="1721"/>
        <end position="1865"/>
    </location>
</feature>
<dbReference type="SMART" id="SM00758">
    <property type="entry name" value="PA14"/>
    <property type="match status" value="1"/>
</dbReference>
<dbReference type="InterPro" id="IPR011658">
    <property type="entry name" value="PA14_dom"/>
</dbReference>
<comment type="caution">
    <text evidence="6">The sequence shown here is derived from an EMBL/GenBank/DDBJ whole genome shotgun (WGS) entry which is preliminary data.</text>
</comment>
<sequence>MSNIKNILGLSELSLAAYADLQSGKETSDSKQIRSLESAGMNSTQAANFSDKYTDIVIQHTDPSGFSATVFLSSDNKLSLAIRGTDQIIGADLDDDANIITSGLAIQQALVMYNWWLRVNAPAGQEVPQYDMAFYTVSHTPPEGAQFWYEVSPQSVYLQPSTTAVATGEVNDAMAITGESRLDITGHSLGGHLSMVFAGLFPEITDTVTVFNAPGLITDTQRNRNFFNILGGVVPDGSHVTNVIADEAGIGDAPWSAIAGLHNRPGKAVDIAIENQWLSEEPNPAAALNHSQQLLTDALAVYQIIAGLDNRVTDTQFKQLLTAADGGTAGSYEAMIDAVQQWLDIDSTDLSVGNTNREALYSAIQSIQENSHYKNIAGSSSLQFLRDTDIVSVAAQADDEGRAYRFALVNALPFTITGYTNTAAASSDYDLTNFSEHYLQDRAQYLSYLLERNSSDAVLDALPSPGSEPFDTYRDLESDDGFTVLPDRDDQGNTVIAGPDVTLLDSAHALTVFGSEEAERLIGNQHNDSFYGGAGNDTLTGGEGDDYLEGGAGADTYRFHYGDGRDVVVDRSEGNQLLIEHKEGQGQQSVTVLSLLEGTDNLYAEFDGDGQRLQDTTYLVVDAPTADNPSQQHLIINIDGGRGGVVTIEGWSASAFSMTLDQQAPMVAPASPNTTSTLQVVLDDGADNPVNDGLLPPEDPNDPEEEPLIDIARVRFEENATDNNHLVGSRYIDSLAGFRGDDVIDLKDGRLPVGFEDSVFADQGFGGLGNDQLVGGDHQQVLWGNTSTRFAFVPSGDRTSSVVLSGDQVSYQVYRASGFSDDDHLSGGKGEDVISGDEGQDYAVGGADNDTVAGGAGNDSLYGDAGDDVLLGDAALDYLSYYRFYSAEQVEEAGLRGISSLVMVNIAQADGVHGYDDVIDGGLGDDTVIGGLGHDTVIGAEGDDYIQGDHRVSDSHSEADFRLTDHFGTNRLYGDALTHEGYGHDILLGGAGNDTIYGQGGDDMVEGGEHHDRLYGDDSEIDDAFHGNDLLSGGEGDDQLVGGGAHDHLFGGEGNDSLLGDNTGIDEVAGEYHGEDVLDGGLGNDQLIGGGGADHLTGGHGDDVLLGDNANFADVGGEYHGDDFLLGGEGDDQLIGGGGADRLTGGHGDDVLLGDNADSADIGSEYHGDDVLLGGEGNDQLVGGGGADHLTGGHGDDVLLGDNADSADVGSEYHGDDVLVGGEGDDQLIGAGGADVLQGGMGHDLLMGGEGDDALQGGKGADGMEGGKGNDRYIFTIGDSLPNEQGEYDSVEDTEGKSTLILQGASIGDIRIDSNGQRVGERVIAYSEQDKIVMSNATFATIDQFIIGGSAYFYADLLARDVSNSFLGGDGADEMDGGAGDDQLIGGGGDDHLIGGTGNDALFGDDGAQFGVLRGNDRLEGGAGDDQLIGGAGDDVLLGGTGVDYLDGGEGNDTYSFIRGDSLVANNRIDFMVDHIGNNTLQFVSASVNDLRIITHSGGQVSMSYSSEDTIALDKAVFASIETIVVGDTHYTRSELLNMLYAIDHIGLPVNQSVVGSEIADILLGGQANDQLQGQQGDDHLRGGEGADTYFYALGDGSDWIDAKDSAASGQDILQFAEGILPEEVRLERVKDDLIIGFVGLSDTIKVSQFYVDSVDKEYGLDIAFSQGSYWNKEFIVAQTLATATEGDDVLIGNSADNVIAGLGGNDTIRGAGGEDHLFGGSGDDRLLGGEGRDTLAGGDHADDLLGEAGHDSLEGGLGDDTLAGGTGNDILQGGAGQDSLVGDAGNDILEGGTGQDSLEGGAGNDILKGGAGQDSLEGGAGNDALEGGTGQDSLEGGAGNDTLEGGADNDILKGDDGHDSLRGGDGHDVLDGALGDDYLLGAIGDDTLRGGKGTDSLYGSNDNDVLEGGQGNDRLVGGQGTDRYLFNLGDGVDYIDDGGDFSEKDRIVFGEGISVDDVRLFEKSNDLLILFDHPDDMIYVERSANIAIEFADGSLWNAAEIQARSAFVAPIDRGVNVGDQEFANVYATRLGTAFQYTLFGDDRNNVIFGSTVYENNMDGGVGADVMFGSSASDVYYVDNAHDVVSEYFARSDKGTDIIISSVDYSAPEAIDHLYLDNPEITYGGGNALDNVMYSNAEGVTLEGGQGDDIYYAYSSANIIEQEGEGIDWWWSASEGVTSLQDTPFIENLKATESGATLIGNDNNNALYGKGYDLSHLYSYTDIRHYSDYRYYNALFEVTPWSYGSYRDGSNTFEGGKGDDYLYGGSHADTYRYSLGDGNDAISDQRRHIIYNGRRLYPNGGHGEDRLVFDQSVHIDDVSFVREGDDLLVMVGDGTIRIESGFEGAGVIERFEFSIPTATTLTMDDVRTRVEGNVVANDDHASTQENSAIVFTFAELLGNDSHDNPADAMLISAVSNGTNGTVSIDTTLQAITFIPTADYVGEASFDYTLVNGRGASDVATVSIDVEEVPTPPGLLREWWSDIGPGDQLSVLRDHPTFIADTPTGSEYLTEFVGPTNWGEYYGTRISGVFVAPTSGDYTFWVSGDNDVELWLSHDITRANKALIAGVRGYTRPQEWDKYSQQQSAPIHLTAGESYYIEALHKESGGGDHLAVGWQLPGSSEIEVIRGDYFGEPDISPTNTLPTVDAPLADQEVDEDATLRIELPANTFSDVDGDALTLTASLSNGDPLPNWLVFTPSTQTFSGIPLNADVGSLEIIVTAEDGRGGSVSDTFVLTIHNTNDNPTANGDSGQTQENNALTLTFAELLANDSDMDVDDVLSITAVENATNGSVTIDHDSQTIRFIPAEGYFGEASFDYTLDDGQGGGDVATVMLTVTPDPVITGTVGNDLLTGTTFDNHLYGLVGDDELIGGIGNDTLEGGLGHDTYFYSAGDGSDVIVGENTHQEDVLVFDETITPDQVVVSTSSDRRDLLLQVTTNGHQETMTIKDYFVSSYYISNNIHTIEFADGTVWDQQSINQQLFNATEGDDEITGTHDKDTLYASAGNDTIDAGQGNDDVFAGSGDDIIEGGRGHDFLLGGKGNDTYIFAGDFGQDRINNIDYAGTINKIVFQDLTDIHQLWFTRNDNDVVISVIGTDNQVTIRHWYDGPHQSMDEIHLGGQVLTTANVESLLDVMATRSPTVPSGVTNISASVQSAVTAAWVSSNNDNLAQVLSGDEQANTLQGYGGDDVMDGQGGHDHLYGGDDMDKLYGGSGHDQLYGESGADDLLGGVGDDLLVGGEGDDYLYGDSGNDTYFFSGHFGQDRINNNEGWGTYHDRVEFDDVDIETNDLWFSQQGNDLQVDVLGSDERVTVRNWYGATNQVDEFRVGSSVLLANQVNNLVQILATADSADVDNDGVLDITRLDDLSAVDKQLAQEAMNTAWS</sequence>
<dbReference type="SUPFAM" id="SSF53474">
    <property type="entry name" value="alpha/beta-Hydrolases"/>
    <property type="match status" value="1"/>
</dbReference>
<feature type="domain" description="PA14" evidence="5">
    <location>
        <begin position="2469"/>
        <end position="2627"/>
    </location>
</feature>
<dbReference type="InterPro" id="IPR011049">
    <property type="entry name" value="Serralysin-like_metalloprot_C"/>
</dbReference>